<proteinExistence type="predicted"/>
<dbReference type="AlphaFoldDB" id="A0A0B5EHM9"/>
<organism evidence="2 3">
    <name type="scientific">Streptomyces albus (strain ATCC 21838 / DSM 41398 / FERM P-419 / JCM 4703 / NBRC 107858)</name>
    <dbReference type="NCBI Taxonomy" id="1081613"/>
    <lineage>
        <taxon>Bacteria</taxon>
        <taxon>Bacillati</taxon>
        <taxon>Actinomycetota</taxon>
        <taxon>Actinomycetes</taxon>
        <taxon>Kitasatosporales</taxon>
        <taxon>Streptomycetaceae</taxon>
        <taxon>Streptomyces</taxon>
    </lineage>
</organism>
<accession>A0A0B5EHM9</accession>
<keyword evidence="3" id="KW-1185">Reference proteome</keyword>
<dbReference type="Proteomes" id="UP000031523">
    <property type="component" value="Chromosome"/>
</dbReference>
<dbReference type="KEGG" id="sals:SLNWT_1327"/>
<name>A0A0B5EHM9_STRA4</name>
<evidence type="ECO:0000313" key="2">
    <source>
        <dbReference type="EMBL" id="AJE81703.1"/>
    </source>
</evidence>
<feature type="compositionally biased region" description="Pro residues" evidence="1">
    <location>
        <begin position="375"/>
        <end position="387"/>
    </location>
</feature>
<protein>
    <submittedName>
        <fullName evidence="2">Uncharacterized protein</fullName>
    </submittedName>
</protein>
<gene>
    <name evidence="2" type="ORF">SLNWT_1327</name>
</gene>
<reference evidence="2 3" key="1">
    <citation type="submission" date="2015-01" db="EMBL/GenBank/DDBJ databases">
        <title>Enhanced salinomycin production by adjusting the supply of polyketide extender units in Streptomyce albus DSM 41398.</title>
        <authorList>
            <person name="Lu C."/>
        </authorList>
    </citation>
    <scope>NUCLEOTIDE SEQUENCE [LARGE SCALE GENOMIC DNA]</scope>
    <source>
        <strain evidence="3">ATCC 21838 / DSM 41398 / FERM P-419 / JCM 4703 / NBRC 107858</strain>
    </source>
</reference>
<evidence type="ECO:0000256" key="1">
    <source>
        <dbReference type="SAM" id="MobiDB-lite"/>
    </source>
</evidence>
<sequence length="393" mass="42728">MPTPSTEITLSTSRTLGLVAMAAGENYKQANQVLEAAGFSRQTGGAYAVSLANAQAARRTAGALAAHATEHGVALVTSTRPYLGDIGTEIAARLPGTWTAQLELYSYPLWQDDLWYQLWEAGEIHRALQDHRIPLASVLKDGKGTELLLIERPDHPAGYLIGALTDDEKEDVLDDPTTPKTMVLPAEPDRAATTITSSFLPALRHALHHRDLNTVLFALDRIRKEHDTLQTIKATGRYTDGVPLSSRLIGSMERAFADHAWIAFRTVLEHGPQLLAQCRPATTAWPDDAAALTRLRAALSDNATARQEETILSSHLHAIPRLLRSHEYHHVRAEYGMSALPAIQTWLADSAVFERQVRAAQPAGTHTLSAATPPTVNPRPALPPASPAPASRR</sequence>
<evidence type="ECO:0000313" key="3">
    <source>
        <dbReference type="Proteomes" id="UP000031523"/>
    </source>
</evidence>
<feature type="compositionally biased region" description="Polar residues" evidence="1">
    <location>
        <begin position="364"/>
        <end position="374"/>
    </location>
</feature>
<feature type="region of interest" description="Disordered" evidence="1">
    <location>
        <begin position="363"/>
        <end position="393"/>
    </location>
</feature>
<dbReference type="EMBL" id="CP010519">
    <property type="protein sequence ID" value="AJE81703.1"/>
    <property type="molecule type" value="Genomic_DNA"/>
</dbReference>